<dbReference type="GO" id="GO:0005886">
    <property type="term" value="C:plasma membrane"/>
    <property type="evidence" value="ECO:0007669"/>
    <property type="project" value="TreeGrafter"/>
</dbReference>
<comment type="caution">
    <text evidence="4">The sequence shown here is derived from an EMBL/GenBank/DDBJ whole genome shotgun (WGS) entry which is preliminary data.</text>
</comment>
<dbReference type="PROSITE" id="PS50887">
    <property type="entry name" value="GGDEF"/>
    <property type="match status" value="1"/>
</dbReference>
<reference evidence="4 5" key="1">
    <citation type="submission" date="2018-05" db="EMBL/GenBank/DDBJ databases">
        <title>Freshwater and sediment microbial communities from various areas in North America, analyzing microbe dynamics in response to fracking.</title>
        <authorList>
            <person name="Lamendella R."/>
        </authorList>
    </citation>
    <scope>NUCLEOTIDE SEQUENCE [LARGE SCALE GENOMIC DNA]</scope>
    <source>
        <strain evidence="4 5">125B1</strain>
    </source>
</reference>
<dbReference type="Proteomes" id="UP000246964">
    <property type="component" value="Unassembled WGS sequence"/>
</dbReference>
<dbReference type="GO" id="GO:1902201">
    <property type="term" value="P:negative regulation of bacterial-type flagellum-dependent cell motility"/>
    <property type="evidence" value="ECO:0007669"/>
    <property type="project" value="TreeGrafter"/>
</dbReference>
<dbReference type="Gene3D" id="3.30.70.270">
    <property type="match status" value="1"/>
</dbReference>
<dbReference type="EC" id="2.7.7.65" evidence="1"/>
<dbReference type="EMBL" id="QGTT01000051">
    <property type="protein sequence ID" value="PWW05429.1"/>
    <property type="molecule type" value="Genomic_DNA"/>
</dbReference>
<organism evidence="4 5">
    <name type="scientific">Pseudidiomarina maritima</name>
    <dbReference type="NCBI Taxonomy" id="519453"/>
    <lineage>
        <taxon>Bacteria</taxon>
        <taxon>Pseudomonadati</taxon>
        <taxon>Pseudomonadota</taxon>
        <taxon>Gammaproteobacteria</taxon>
        <taxon>Alteromonadales</taxon>
        <taxon>Idiomarinaceae</taxon>
        <taxon>Pseudidiomarina</taxon>
    </lineage>
</organism>
<dbReference type="InterPro" id="IPR050469">
    <property type="entry name" value="Diguanylate_Cyclase"/>
</dbReference>
<dbReference type="InterPro" id="IPR029787">
    <property type="entry name" value="Nucleotide_cyclase"/>
</dbReference>
<dbReference type="InterPro" id="IPR043128">
    <property type="entry name" value="Rev_trsase/Diguanyl_cyclase"/>
</dbReference>
<evidence type="ECO:0000313" key="5">
    <source>
        <dbReference type="Proteomes" id="UP000246964"/>
    </source>
</evidence>
<dbReference type="RefSeq" id="WP_110077116.1">
    <property type="nucleotide sequence ID" value="NZ_QGTT01000051.1"/>
</dbReference>
<name>A0A317PU23_9GAMM</name>
<dbReference type="PANTHER" id="PTHR45138:SF9">
    <property type="entry name" value="DIGUANYLATE CYCLASE DGCM-RELATED"/>
    <property type="match status" value="1"/>
</dbReference>
<dbReference type="AlphaFoldDB" id="A0A317PU23"/>
<evidence type="ECO:0000259" key="3">
    <source>
        <dbReference type="PROSITE" id="PS50887"/>
    </source>
</evidence>
<comment type="catalytic activity">
    <reaction evidence="2">
        <text>2 GTP = 3',3'-c-di-GMP + 2 diphosphate</text>
        <dbReference type="Rhea" id="RHEA:24898"/>
        <dbReference type="ChEBI" id="CHEBI:33019"/>
        <dbReference type="ChEBI" id="CHEBI:37565"/>
        <dbReference type="ChEBI" id="CHEBI:58805"/>
        <dbReference type="EC" id="2.7.7.65"/>
    </reaction>
</comment>
<gene>
    <name evidence="4" type="ORF">DET45_1511</name>
</gene>
<dbReference type="Pfam" id="PF00990">
    <property type="entry name" value="GGDEF"/>
    <property type="match status" value="1"/>
</dbReference>
<sequence length="70" mass="7785">MQQQLGQSSRGSLAILMLDIDFFKKVNDTYGHLAGDLVLRTVATTIAQCIRRDFSPPYRAMLLTSLAVAR</sequence>
<evidence type="ECO:0000313" key="4">
    <source>
        <dbReference type="EMBL" id="PWW05429.1"/>
    </source>
</evidence>
<dbReference type="OrthoDB" id="9812260at2"/>
<dbReference type="PANTHER" id="PTHR45138">
    <property type="entry name" value="REGULATORY COMPONENTS OF SENSORY TRANSDUCTION SYSTEM"/>
    <property type="match status" value="1"/>
</dbReference>
<dbReference type="SUPFAM" id="SSF55073">
    <property type="entry name" value="Nucleotide cyclase"/>
    <property type="match status" value="1"/>
</dbReference>
<dbReference type="NCBIfam" id="TIGR00254">
    <property type="entry name" value="GGDEF"/>
    <property type="match status" value="1"/>
</dbReference>
<dbReference type="GO" id="GO:0052621">
    <property type="term" value="F:diguanylate cyclase activity"/>
    <property type="evidence" value="ECO:0007669"/>
    <property type="project" value="UniProtKB-EC"/>
</dbReference>
<protein>
    <recommendedName>
        <fullName evidence="1">diguanylate cyclase</fullName>
        <ecNumber evidence="1">2.7.7.65</ecNumber>
    </recommendedName>
</protein>
<evidence type="ECO:0000256" key="2">
    <source>
        <dbReference type="ARBA" id="ARBA00034247"/>
    </source>
</evidence>
<dbReference type="GO" id="GO:0043709">
    <property type="term" value="P:cell adhesion involved in single-species biofilm formation"/>
    <property type="evidence" value="ECO:0007669"/>
    <property type="project" value="TreeGrafter"/>
</dbReference>
<accession>A0A317PU23</accession>
<keyword evidence="5" id="KW-1185">Reference proteome</keyword>
<dbReference type="InterPro" id="IPR000160">
    <property type="entry name" value="GGDEF_dom"/>
</dbReference>
<feature type="domain" description="GGDEF" evidence="3">
    <location>
        <begin position="11"/>
        <end position="70"/>
    </location>
</feature>
<evidence type="ECO:0000256" key="1">
    <source>
        <dbReference type="ARBA" id="ARBA00012528"/>
    </source>
</evidence>
<proteinExistence type="predicted"/>